<dbReference type="NCBIfam" id="TIGR00229">
    <property type="entry name" value="sensory_box"/>
    <property type="match status" value="1"/>
</dbReference>
<evidence type="ECO:0000256" key="1">
    <source>
        <dbReference type="PROSITE-ProRule" id="PRU00169"/>
    </source>
</evidence>
<dbReference type="SUPFAM" id="SSF52172">
    <property type="entry name" value="CheY-like"/>
    <property type="match status" value="2"/>
</dbReference>
<evidence type="ECO:0000259" key="3">
    <source>
        <dbReference type="PROSITE" id="PS50110"/>
    </source>
</evidence>
<dbReference type="Pfam" id="PF00990">
    <property type="entry name" value="GGDEF"/>
    <property type="match status" value="1"/>
</dbReference>
<feature type="domain" description="Response regulatory" evidence="3">
    <location>
        <begin position="14"/>
        <end position="130"/>
    </location>
</feature>
<dbReference type="FunFam" id="3.20.20.450:FF:000001">
    <property type="entry name" value="Cyclic di-GMP phosphodiesterase yahA"/>
    <property type="match status" value="1"/>
</dbReference>
<dbReference type="PANTHER" id="PTHR44757">
    <property type="entry name" value="DIGUANYLATE CYCLASE DGCP"/>
    <property type="match status" value="1"/>
</dbReference>
<dbReference type="Gene3D" id="3.40.50.2300">
    <property type="match status" value="2"/>
</dbReference>
<feature type="domain" description="GGDEF" evidence="7">
    <location>
        <begin position="309"/>
        <end position="442"/>
    </location>
</feature>
<dbReference type="InterPro" id="IPR000160">
    <property type="entry name" value="GGDEF_dom"/>
</dbReference>
<feature type="domain" description="EAL" evidence="6">
    <location>
        <begin position="451"/>
        <end position="705"/>
    </location>
</feature>
<dbReference type="InterPro" id="IPR043128">
    <property type="entry name" value="Rev_trsase/Diguanyl_cyclase"/>
</dbReference>
<sequence>MTEAFVPQNLIVLRVLLIEAESRAAERLLDALRDGGHVVYSRLVATRLDIAEALREESWDIILLSCALADLPAIDALDLINAQAASTPIILTVERGSKVLPIELLEYGARDFVFKSNPSRLLAVVERECSRVLMHRLHAEENSQGGQLAEGEARFLQLASNIPECYWLVDAETQRVTYVSKGYEQIWGLYVEALYADSRDWLKYVHPEDQARLAKRMNMFQRGGMDERFRVLRPDGQVRWLHVRNFPVRNEVANTVSVGGVATDITAQVADHRQLPFFAHFDALTALPNQLMYFDQARRLLSLAKRNQTPLGIMVIDIDRFHEVNQSLGHICGDELLRQVAGRISGSLRGSDVLGRLGGDVFGILLPEVADREHAAIVARRIVDTLTMPVRVEGQEVFATASIGTAFYSQDGKDVHELVTNAETAMRHAKSLGRNCYQFYSSAMQEGVRERLFLETDLRNAVIREEFILHYQPKVSCASGRVVGAEALIRWNHPRRGLVPPDQFIPLLEETGLIVTVGRWVLDAACRQALLWQQAGLDLPSISVNLSARQLQSDTLLDDVATSLARTGLPPACLDLEITESMLMQNAEQAIQMLGGLKAMGVTLSLDDFGTGYSSLAYLKRFPLDAVKVDRSFVRDIVADSDDASITRAVITMAHHLKLKVVAEGVETAEQLAMLISHQCDIIQGYFFSRPLPIEEMENLLISGQHLPIHLLRSGTRKPMALFVAVDNCSEVISMLERDGHRVCVAADADSALQWFAGNLADVLVCGAPRKGFDTLAVIERAAQIQPQCERILLTDKKQLQRKKVSEMAGAGLLQRVLHAPIDDVVFRQTVEDALQRRHISDEYSRLSHEVEVAERALVHAEEERRRLENENRELHAVENRGFAILQEVISALPSPVIGFDQDGMVAMINDAALHEFAPRGLNIGVELLVVLPELPIIGDNQIITINETPYGCLWRQVSLGGAVHGQLLILQRE</sequence>
<dbReference type="InterPro" id="IPR001633">
    <property type="entry name" value="EAL_dom"/>
</dbReference>
<name>A0A935KA80_9RHOO</name>
<dbReference type="InterPro" id="IPR013655">
    <property type="entry name" value="PAS_fold_3"/>
</dbReference>
<dbReference type="CDD" id="cd01949">
    <property type="entry name" value="GGDEF"/>
    <property type="match status" value="1"/>
</dbReference>
<dbReference type="InterPro" id="IPR011006">
    <property type="entry name" value="CheY-like_superfamily"/>
</dbReference>
<dbReference type="Proteomes" id="UP000739411">
    <property type="component" value="Unassembled WGS sequence"/>
</dbReference>
<protein>
    <submittedName>
        <fullName evidence="8">EAL domain-containing protein</fullName>
    </submittedName>
</protein>
<evidence type="ECO:0000259" key="7">
    <source>
        <dbReference type="PROSITE" id="PS50887"/>
    </source>
</evidence>
<dbReference type="AlphaFoldDB" id="A0A935KA80"/>
<dbReference type="Pfam" id="PF00563">
    <property type="entry name" value="EAL"/>
    <property type="match status" value="1"/>
</dbReference>
<dbReference type="InterPro" id="IPR000014">
    <property type="entry name" value="PAS"/>
</dbReference>
<proteinExistence type="predicted"/>
<dbReference type="Pfam" id="PF08447">
    <property type="entry name" value="PAS_3"/>
    <property type="match status" value="1"/>
</dbReference>
<dbReference type="EMBL" id="JADJMS010000016">
    <property type="protein sequence ID" value="MBK7415061.1"/>
    <property type="molecule type" value="Genomic_DNA"/>
</dbReference>
<evidence type="ECO:0000256" key="2">
    <source>
        <dbReference type="SAM" id="Coils"/>
    </source>
</evidence>
<accession>A0A935KA80</accession>
<dbReference type="CDD" id="cd00130">
    <property type="entry name" value="PAS"/>
    <property type="match status" value="1"/>
</dbReference>
<evidence type="ECO:0000313" key="9">
    <source>
        <dbReference type="Proteomes" id="UP000739411"/>
    </source>
</evidence>
<dbReference type="PROSITE" id="PS50113">
    <property type="entry name" value="PAC"/>
    <property type="match status" value="1"/>
</dbReference>
<dbReference type="InterPro" id="IPR029787">
    <property type="entry name" value="Nucleotide_cyclase"/>
</dbReference>
<dbReference type="Gene3D" id="3.20.20.450">
    <property type="entry name" value="EAL domain"/>
    <property type="match status" value="1"/>
</dbReference>
<dbReference type="CDD" id="cd01948">
    <property type="entry name" value="EAL"/>
    <property type="match status" value="1"/>
</dbReference>
<dbReference type="SMART" id="SM00091">
    <property type="entry name" value="PAS"/>
    <property type="match status" value="1"/>
</dbReference>
<dbReference type="NCBIfam" id="TIGR00254">
    <property type="entry name" value="GGDEF"/>
    <property type="match status" value="1"/>
</dbReference>
<feature type="domain" description="PAS" evidence="4">
    <location>
        <begin position="151"/>
        <end position="224"/>
    </location>
</feature>
<dbReference type="InterPro" id="IPR001610">
    <property type="entry name" value="PAC"/>
</dbReference>
<dbReference type="Pfam" id="PF00072">
    <property type="entry name" value="Response_reg"/>
    <property type="match status" value="1"/>
</dbReference>
<feature type="coiled-coil region" evidence="2">
    <location>
        <begin position="844"/>
        <end position="881"/>
    </location>
</feature>
<comment type="caution">
    <text evidence="8">The sequence shown here is derived from an EMBL/GenBank/DDBJ whole genome shotgun (WGS) entry which is preliminary data.</text>
</comment>
<dbReference type="InterPro" id="IPR052155">
    <property type="entry name" value="Biofilm_reg_signaling"/>
</dbReference>
<keyword evidence="2" id="KW-0175">Coiled coil</keyword>
<dbReference type="GO" id="GO:0000160">
    <property type="term" value="P:phosphorelay signal transduction system"/>
    <property type="evidence" value="ECO:0007669"/>
    <property type="project" value="InterPro"/>
</dbReference>
<feature type="domain" description="PAC" evidence="5">
    <location>
        <begin position="225"/>
        <end position="277"/>
    </location>
</feature>
<dbReference type="SUPFAM" id="SSF141868">
    <property type="entry name" value="EAL domain-like"/>
    <property type="match status" value="1"/>
</dbReference>
<dbReference type="PROSITE" id="PS50112">
    <property type="entry name" value="PAS"/>
    <property type="match status" value="1"/>
</dbReference>
<comment type="caution">
    <text evidence="1">Lacks conserved residue(s) required for the propagation of feature annotation.</text>
</comment>
<dbReference type="SUPFAM" id="SSF55073">
    <property type="entry name" value="Nucleotide cyclase"/>
    <property type="match status" value="1"/>
</dbReference>
<dbReference type="PANTHER" id="PTHR44757:SF2">
    <property type="entry name" value="BIOFILM ARCHITECTURE MAINTENANCE PROTEIN MBAA"/>
    <property type="match status" value="1"/>
</dbReference>
<evidence type="ECO:0000259" key="6">
    <source>
        <dbReference type="PROSITE" id="PS50883"/>
    </source>
</evidence>
<organism evidence="8 9">
    <name type="scientific">Candidatus Dechloromonas phosphorivorans</name>
    <dbReference type="NCBI Taxonomy" id="2899244"/>
    <lineage>
        <taxon>Bacteria</taxon>
        <taxon>Pseudomonadati</taxon>
        <taxon>Pseudomonadota</taxon>
        <taxon>Betaproteobacteria</taxon>
        <taxon>Rhodocyclales</taxon>
        <taxon>Azonexaceae</taxon>
        <taxon>Dechloromonas</taxon>
    </lineage>
</organism>
<dbReference type="PROSITE" id="PS50110">
    <property type="entry name" value="RESPONSE_REGULATORY"/>
    <property type="match status" value="1"/>
</dbReference>
<dbReference type="PROSITE" id="PS50883">
    <property type="entry name" value="EAL"/>
    <property type="match status" value="1"/>
</dbReference>
<dbReference type="InterPro" id="IPR000700">
    <property type="entry name" value="PAS-assoc_C"/>
</dbReference>
<dbReference type="PROSITE" id="PS50887">
    <property type="entry name" value="GGDEF"/>
    <property type="match status" value="1"/>
</dbReference>
<dbReference type="Gene3D" id="3.30.70.270">
    <property type="match status" value="1"/>
</dbReference>
<evidence type="ECO:0000259" key="5">
    <source>
        <dbReference type="PROSITE" id="PS50113"/>
    </source>
</evidence>
<dbReference type="InterPro" id="IPR035965">
    <property type="entry name" value="PAS-like_dom_sf"/>
</dbReference>
<evidence type="ECO:0000259" key="4">
    <source>
        <dbReference type="PROSITE" id="PS50112"/>
    </source>
</evidence>
<reference evidence="8 9" key="1">
    <citation type="submission" date="2020-10" db="EMBL/GenBank/DDBJ databases">
        <title>Connecting structure to function with the recovery of over 1000 high-quality activated sludge metagenome-assembled genomes encoding full-length rRNA genes using long-read sequencing.</title>
        <authorList>
            <person name="Singleton C.M."/>
            <person name="Petriglieri F."/>
            <person name="Kristensen J.M."/>
            <person name="Kirkegaard R.H."/>
            <person name="Michaelsen T.Y."/>
            <person name="Andersen M.H."/>
            <person name="Karst S.M."/>
            <person name="Dueholm M.S."/>
            <person name="Nielsen P.H."/>
            <person name="Albertsen M."/>
        </authorList>
    </citation>
    <scope>NUCLEOTIDE SEQUENCE [LARGE SCALE GENOMIC DNA]</scope>
    <source>
        <strain evidence="8">EsbW_18-Q3-R4-48_BATAC.463</strain>
    </source>
</reference>
<dbReference type="SUPFAM" id="SSF55785">
    <property type="entry name" value="PYP-like sensor domain (PAS domain)"/>
    <property type="match status" value="1"/>
</dbReference>
<dbReference type="SMART" id="SM00267">
    <property type="entry name" value="GGDEF"/>
    <property type="match status" value="1"/>
</dbReference>
<dbReference type="InterPro" id="IPR001789">
    <property type="entry name" value="Sig_transdc_resp-reg_receiver"/>
</dbReference>
<dbReference type="Gene3D" id="3.30.450.20">
    <property type="entry name" value="PAS domain"/>
    <property type="match status" value="1"/>
</dbReference>
<gene>
    <name evidence="8" type="ORF">IPJ38_08090</name>
</gene>
<evidence type="ECO:0000313" key="8">
    <source>
        <dbReference type="EMBL" id="MBK7415061.1"/>
    </source>
</evidence>
<dbReference type="SMART" id="SM00448">
    <property type="entry name" value="REC"/>
    <property type="match status" value="1"/>
</dbReference>
<dbReference type="SMART" id="SM00086">
    <property type="entry name" value="PAC"/>
    <property type="match status" value="1"/>
</dbReference>
<dbReference type="InterPro" id="IPR035919">
    <property type="entry name" value="EAL_sf"/>
</dbReference>
<dbReference type="SMART" id="SM00052">
    <property type="entry name" value="EAL"/>
    <property type="match status" value="1"/>
</dbReference>